<comment type="caution">
    <text evidence="3">The sequence shown here is derived from an EMBL/GenBank/DDBJ whole genome shotgun (WGS) entry which is preliminary data.</text>
</comment>
<dbReference type="EMBL" id="QGTA01000114">
    <property type="protein sequence ID" value="RQW96345.1"/>
    <property type="molecule type" value="Genomic_DNA"/>
</dbReference>
<protein>
    <recommendedName>
        <fullName evidence="2">ParB-like N-terminal domain-containing protein</fullName>
    </recommendedName>
</protein>
<dbReference type="InterPro" id="IPR036086">
    <property type="entry name" value="ParB/Sulfiredoxin_sf"/>
</dbReference>
<feature type="compositionally biased region" description="Basic and acidic residues" evidence="1">
    <location>
        <begin position="163"/>
        <end position="175"/>
    </location>
</feature>
<feature type="region of interest" description="Disordered" evidence="1">
    <location>
        <begin position="151"/>
        <end position="175"/>
    </location>
</feature>
<dbReference type="InterPro" id="IPR003115">
    <property type="entry name" value="ParB_N"/>
</dbReference>
<evidence type="ECO:0000313" key="3">
    <source>
        <dbReference type="EMBL" id="RQW96345.1"/>
    </source>
</evidence>
<gene>
    <name evidence="3" type="ORF">DLJ60_05145</name>
</gene>
<dbReference type="Gene3D" id="3.90.1530.10">
    <property type="entry name" value="Conserved hypothetical protein from pyrococcus furiosus pfu- 392566-001, ParB domain"/>
    <property type="match status" value="1"/>
</dbReference>
<proteinExistence type="predicted"/>
<feature type="domain" description="ParB-like N-terminal" evidence="2">
    <location>
        <begin position="23"/>
        <end position="107"/>
    </location>
</feature>
<dbReference type="RefSeq" id="WP_083296958.1">
    <property type="nucleotide sequence ID" value="NZ_CBDRIC010000004.1"/>
</dbReference>
<evidence type="ECO:0000259" key="2">
    <source>
        <dbReference type="SMART" id="SM00470"/>
    </source>
</evidence>
<name>A0ABX9YBX3_MICCH</name>
<evidence type="ECO:0000256" key="1">
    <source>
        <dbReference type="SAM" id="MobiDB-lite"/>
    </source>
</evidence>
<accession>A0ABX9YBX3</accession>
<organism evidence="3 4">
    <name type="scientific">Micromonospora chalcea</name>
    <dbReference type="NCBI Taxonomy" id="1874"/>
    <lineage>
        <taxon>Bacteria</taxon>
        <taxon>Bacillati</taxon>
        <taxon>Actinomycetota</taxon>
        <taxon>Actinomycetes</taxon>
        <taxon>Micromonosporales</taxon>
        <taxon>Micromonosporaceae</taxon>
        <taxon>Micromonospora</taxon>
    </lineage>
</organism>
<keyword evidence="4" id="KW-1185">Reference proteome</keyword>
<dbReference type="Proteomes" id="UP000274694">
    <property type="component" value="Unassembled WGS sequence"/>
</dbReference>
<dbReference type="SUPFAM" id="SSF110849">
    <property type="entry name" value="ParB/Sulfiredoxin"/>
    <property type="match status" value="1"/>
</dbReference>
<sequence length="323" mass="35166">MIDANDPLQVVESWTEGSQQEAVSVPIRSLLPGQGPRRHGVDETHVQLLAQSELQHPPILVQRSTMRVIDGMHRLQAALLRGADSIHALMLDDDDQMAFLRSVTSNIKHGLPLTLADRRAAAERLLEMFAHWSDRSLGRATGLSAKTISTLRQRSGQPMPAERTGRDGRVRPTDADAGRKAVVALLAERPDASLREIARLAGVSPNTVRTIRRKQNEGAAGSPSPARALSAVKEAPGAPEPSRDVTALALENLAKDPSVRYTEAGRTLLRMLHQQLSLVSDHDIINALPPHCLPLVARLSRGLSQQWEQLSARAAIRVQTEVG</sequence>
<evidence type="ECO:0000313" key="4">
    <source>
        <dbReference type="Proteomes" id="UP000274694"/>
    </source>
</evidence>
<dbReference type="SMART" id="SM00470">
    <property type="entry name" value="ParB"/>
    <property type="match status" value="1"/>
</dbReference>
<reference evidence="3 4" key="1">
    <citation type="submission" date="2018-05" db="EMBL/GenBank/DDBJ databases">
        <title>Micromonospora from Atacama Desert.</title>
        <authorList>
            <person name="Carro L."/>
            <person name="Goodfellow M."/>
            <person name="Klenk H.-P."/>
        </authorList>
    </citation>
    <scope>NUCLEOTIDE SEQUENCE [LARGE SCALE GENOMIC DNA]</scope>
    <source>
        <strain evidence="3 4">LB41</strain>
    </source>
</reference>